<dbReference type="RefSeq" id="WP_329779608.1">
    <property type="nucleotide sequence ID" value="NZ_JAYJJQ010000016.1"/>
</dbReference>
<evidence type="ECO:0000256" key="5">
    <source>
        <dbReference type="SAM" id="MobiDB-lite"/>
    </source>
</evidence>
<protein>
    <submittedName>
        <fullName evidence="7">TetR/AcrR family transcriptional regulator</fullName>
    </submittedName>
</protein>
<keyword evidence="1" id="KW-0805">Transcription regulation</keyword>
<accession>A0ABU5Z3Z9</accession>
<dbReference type="PROSITE" id="PS50977">
    <property type="entry name" value="HTH_TETR_2"/>
    <property type="match status" value="2"/>
</dbReference>
<feature type="domain" description="HTH tetR-type" evidence="6">
    <location>
        <begin position="24"/>
        <end position="84"/>
    </location>
</feature>
<dbReference type="Gene3D" id="1.10.357.10">
    <property type="entry name" value="Tetracycline Repressor, domain 2"/>
    <property type="match status" value="2"/>
</dbReference>
<evidence type="ECO:0000313" key="7">
    <source>
        <dbReference type="EMBL" id="MEB3070693.1"/>
    </source>
</evidence>
<dbReference type="InterPro" id="IPR001647">
    <property type="entry name" value="HTH_TetR"/>
</dbReference>
<feature type="DNA-binding region" description="H-T-H motif" evidence="4">
    <location>
        <begin position="274"/>
        <end position="293"/>
    </location>
</feature>
<dbReference type="PANTHER" id="PTHR30055">
    <property type="entry name" value="HTH-TYPE TRANSCRIPTIONAL REGULATOR RUTR"/>
    <property type="match status" value="1"/>
</dbReference>
<dbReference type="Proteomes" id="UP001299283">
    <property type="component" value="Unassembled WGS sequence"/>
</dbReference>
<keyword evidence="3" id="KW-0804">Transcription</keyword>
<name>A0ABU5Z3Z9_9MYCO</name>
<dbReference type="PANTHER" id="PTHR30055:SF234">
    <property type="entry name" value="HTH-TYPE TRANSCRIPTIONAL REGULATOR BETI"/>
    <property type="match status" value="1"/>
</dbReference>
<evidence type="ECO:0000256" key="1">
    <source>
        <dbReference type="ARBA" id="ARBA00023015"/>
    </source>
</evidence>
<keyword evidence="2 4" id="KW-0238">DNA-binding</keyword>
<gene>
    <name evidence="7" type="ORF">K5L39_16020</name>
</gene>
<sequence>MTDFETVRRQGYAPDNASVGRRGQHTRERILACAANLFFTDGYHGTSIDAIAKAAGGSRATVYQYFESKDAILAELAAPCREAVLDHGHSLGRLGPDEAGLRELHRWLIEWESLHDQYMLVFLNFPGIGAIGNHTTANTDTTPQLYTEIIANKLHAAGIRGIEPIDAAATLLRIAHMVNLPQFRTMFDLPDYPRVTASLAIAMQRLIFPETPHAVLATIGCPTPAQTGLPGSRVPTDPVTKADEPDATTVSPIRDDILSAASAMFSGRGYYAVAMDDIATAAEVSRATLYRHFSTKVALLSELSSWAVLESARLSLELRDLTADPSRNSLRGWLAHYVRHHRAYAGVIRAWYDGAIFNQLPGDAVARGMGELYRAVYDYLGQQHLCAAMDRSVVTGVFLAALGRLSEYAAVQHPDEKDYDTGGFILTVLQRAILSDRAQ</sequence>
<evidence type="ECO:0000313" key="8">
    <source>
        <dbReference type="Proteomes" id="UP001299283"/>
    </source>
</evidence>
<dbReference type="EMBL" id="JAYJJQ010000016">
    <property type="protein sequence ID" value="MEB3070693.1"/>
    <property type="molecule type" value="Genomic_DNA"/>
</dbReference>
<evidence type="ECO:0000256" key="2">
    <source>
        <dbReference type="ARBA" id="ARBA00023125"/>
    </source>
</evidence>
<dbReference type="PRINTS" id="PR00455">
    <property type="entry name" value="HTHTETR"/>
</dbReference>
<feature type="domain" description="HTH tetR-type" evidence="6">
    <location>
        <begin position="251"/>
        <end position="311"/>
    </location>
</feature>
<proteinExistence type="predicted"/>
<feature type="DNA-binding region" description="H-T-H motif" evidence="4">
    <location>
        <begin position="47"/>
        <end position="66"/>
    </location>
</feature>
<dbReference type="InterPro" id="IPR009057">
    <property type="entry name" value="Homeodomain-like_sf"/>
</dbReference>
<organism evidence="7 8">
    <name type="scientific">[Mycobacterium] vasticus</name>
    <dbReference type="NCBI Taxonomy" id="2875777"/>
    <lineage>
        <taxon>Bacteria</taxon>
        <taxon>Bacillati</taxon>
        <taxon>Actinomycetota</taxon>
        <taxon>Actinomycetes</taxon>
        <taxon>Mycobacteriales</taxon>
        <taxon>Mycobacteriaceae</taxon>
        <taxon>Mycolicibacter</taxon>
    </lineage>
</organism>
<evidence type="ECO:0000256" key="3">
    <source>
        <dbReference type="ARBA" id="ARBA00023163"/>
    </source>
</evidence>
<dbReference type="SUPFAM" id="SSF46689">
    <property type="entry name" value="Homeodomain-like"/>
    <property type="match status" value="2"/>
</dbReference>
<dbReference type="Pfam" id="PF00440">
    <property type="entry name" value="TetR_N"/>
    <property type="match status" value="2"/>
</dbReference>
<reference evidence="7 8" key="1">
    <citation type="submission" date="2023-12" db="EMBL/GenBank/DDBJ databases">
        <title>Description of new species of Mycobacterium terrae complex isolated from sewage at the Sao Paulo Zoological Park Foundation in Brazil.</title>
        <authorList>
            <person name="Romagnoli C.L."/>
            <person name="Conceicao E.C."/>
            <person name="Machado E."/>
            <person name="Barreto L.B.P.F."/>
            <person name="Sharma A."/>
            <person name="Silva N.M."/>
            <person name="Marques L.E."/>
            <person name="Juliana M.A."/>
            <person name="Lourenco M.C.S."/>
            <person name="Digiampietri L.A."/>
            <person name="Suffys P.N."/>
            <person name="Viana-Niero C."/>
        </authorList>
    </citation>
    <scope>NUCLEOTIDE SEQUENCE [LARGE SCALE GENOMIC DNA]</scope>
    <source>
        <strain evidence="7 8">MYC017</strain>
    </source>
</reference>
<comment type="caution">
    <text evidence="7">The sequence shown here is derived from an EMBL/GenBank/DDBJ whole genome shotgun (WGS) entry which is preliminary data.</text>
</comment>
<dbReference type="InterPro" id="IPR050109">
    <property type="entry name" value="HTH-type_TetR-like_transc_reg"/>
</dbReference>
<evidence type="ECO:0000259" key="6">
    <source>
        <dbReference type="PROSITE" id="PS50977"/>
    </source>
</evidence>
<keyword evidence="8" id="KW-1185">Reference proteome</keyword>
<feature type="region of interest" description="Disordered" evidence="5">
    <location>
        <begin position="226"/>
        <end position="247"/>
    </location>
</feature>
<evidence type="ECO:0000256" key="4">
    <source>
        <dbReference type="PROSITE-ProRule" id="PRU00335"/>
    </source>
</evidence>